<proteinExistence type="predicted"/>
<accession>A0A6J4V822</accession>
<feature type="non-terminal residue" evidence="1">
    <location>
        <position position="49"/>
    </location>
</feature>
<organism evidence="1">
    <name type="scientific">uncultured Thermomicrobiales bacterium</name>
    <dbReference type="NCBI Taxonomy" id="1645740"/>
    <lineage>
        <taxon>Bacteria</taxon>
        <taxon>Pseudomonadati</taxon>
        <taxon>Thermomicrobiota</taxon>
        <taxon>Thermomicrobia</taxon>
        <taxon>Thermomicrobiales</taxon>
        <taxon>environmental samples</taxon>
    </lineage>
</organism>
<protein>
    <submittedName>
        <fullName evidence="1">Uncharacterized protein</fullName>
    </submittedName>
</protein>
<feature type="non-terminal residue" evidence="1">
    <location>
        <position position="1"/>
    </location>
</feature>
<dbReference type="AlphaFoldDB" id="A0A6J4V822"/>
<sequence>WLAAAPLVEHTRAFRRLGTTSAGRPAPSVRTIPMGARGSLPFPVVPITI</sequence>
<reference evidence="1" key="1">
    <citation type="submission" date="2020-02" db="EMBL/GenBank/DDBJ databases">
        <authorList>
            <person name="Meier V. D."/>
        </authorList>
    </citation>
    <scope>NUCLEOTIDE SEQUENCE</scope>
    <source>
        <strain evidence="1">AVDCRST_MAG49</strain>
    </source>
</reference>
<gene>
    <name evidence="1" type="ORF">AVDCRST_MAG49-3640</name>
</gene>
<name>A0A6J4V822_9BACT</name>
<evidence type="ECO:0000313" key="1">
    <source>
        <dbReference type="EMBL" id="CAA9571279.1"/>
    </source>
</evidence>
<dbReference type="EMBL" id="CADCWG010000253">
    <property type="protein sequence ID" value="CAA9571279.1"/>
    <property type="molecule type" value="Genomic_DNA"/>
</dbReference>